<dbReference type="Pfam" id="PF01391">
    <property type="entry name" value="Collagen"/>
    <property type="match status" value="1"/>
</dbReference>
<evidence type="ECO:0000313" key="8">
    <source>
        <dbReference type="EMBL" id="BDG03050.1"/>
    </source>
</evidence>
<name>A0ABM7WUA7_9BACT</name>
<keyword evidence="8" id="KW-0449">Lipoprotein</keyword>
<dbReference type="SUPFAM" id="SSF48695">
    <property type="entry name" value="Multiheme cytochromes"/>
    <property type="match status" value="2"/>
</dbReference>
<dbReference type="Gene3D" id="1.10.780.10">
    <property type="entry name" value="Hydroxylamine Oxidoreductase, Chain A, domain 1"/>
    <property type="match status" value="1"/>
</dbReference>
<reference evidence="9" key="1">
    <citation type="journal article" date="2022" name="Int. J. Syst. Evol. Microbiol.">
        <title>Anaeromyxobacter oryzae sp. nov., Anaeromyxobacter diazotrophicus sp. nov. and Anaeromyxobacter paludicola sp. nov., isolated from paddy soils.</title>
        <authorList>
            <person name="Itoh H."/>
            <person name="Xu Z."/>
            <person name="Mise K."/>
            <person name="Masuda Y."/>
            <person name="Ushijima N."/>
            <person name="Hayakawa C."/>
            <person name="Shiratori Y."/>
            <person name="Senoo K."/>
        </authorList>
    </citation>
    <scope>NUCLEOTIDE SEQUENCE [LARGE SCALE GENOMIC DNA]</scope>
    <source>
        <strain evidence="9">Red232</strain>
    </source>
</reference>
<evidence type="ECO:0000259" key="7">
    <source>
        <dbReference type="PROSITE" id="PS51007"/>
    </source>
</evidence>
<keyword evidence="9" id="KW-1185">Reference proteome</keyword>
<dbReference type="InterPro" id="IPR009056">
    <property type="entry name" value="Cyt_c-like_dom"/>
</dbReference>
<evidence type="ECO:0000256" key="2">
    <source>
        <dbReference type="ARBA" id="ARBA00022729"/>
    </source>
</evidence>
<sequence>MHTSLKKAGTLLLAGALALAGCQGEKGPEGMPGATGPAGTDGTNGTNGTNGTDGTNGTNGMNGVSGKLSLTIDSVVTAPVNGTNTSTLTFTIRPAAAVCPGGTCVDNLSILPQKTFYAQQYDAATNTFPTNRNFSFGGIHFKAITADGNGAQYTATKASPSFAPETSTSAFVYAYITNAAAVPAPTTGHYMLPSQVSSTAKVYGTIAYTSKAVVSGCEKCHGAPYSKHGYRQAKVAGLPDFASCKACHTDQRAGSDANWYMIADDPANYAASLDSKGALDATHAAKYAYTANIMNDVHNSHAFEFNYPQSISNCVTCHAGQLQNILTDANFKPTVCKSCHAVTGPTGGVEAGRAPAMKTIWANKGVASFHTMDLYAATAGGVDVDPAMCNKCHKGDGSSGKTFAQIHGGFSKRIYSAENARYADTLKVTVGTTSFDATANTLTVNFSIAGTAANALVKPTIVVSLYGYDSKDFVVSGHGSVATGLPGAGTSLLEYTDGATQRGNAALSSNSPRLTLNPAATTAGVTQWTATAILANDATNNINWGDLIANKTVKRVQVNILPAIGLDQTKKVDDNEYLTDTSGAVTGPNPAYNPSIGVTGASVAIDLATGAVIPAAAGTAIVDTAKCNACHDELGMTFHGPNYGSAGVVACRVCHFVGAGASHLEMQSRSIDSYVHAIHSMQAFDIKSIDLTDPVALLRYSDKVEGNYPNFAGTLNCDSCHNAGTYEVPDQAKSLPGLLSAASTFKAGTRTIGTVPAQISGPAERACGGCHRAQFINEDDAPSLAAFYAHTTANGTSVADTSATSLTNVTAYVLGQIGVIAPTAAITGAQVESCVVCHPTAGADHQNLFNTWKNGL</sequence>
<feature type="domain" description="Cytochrome c" evidence="7">
    <location>
        <begin position="702"/>
        <end position="817"/>
    </location>
</feature>
<evidence type="ECO:0000256" key="5">
    <source>
        <dbReference type="SAM" id="MobiDB-lite"/>
    </source>
</evidence>
<dbReference type="Proteomes" id="UP001162891">
    <property type="component" value="Chromosome"/>
</dbReference>
<evidence type="ECO:0000313" key="9">
    <source>
        <dbReference type="Proteomes" id="UP001162891"/>
    </source>
</evidence>
<dbReference type="Pfam" id="PF22113">
    <property type="entry name" value="Mtrc-MtrF_II-IV_dom"/>
    <property type="match status" value="2"/>
</dbReference>
<dbReference type="PROSITE" id="PS51007">
    <property type="entry name" value="CYTC"/>
    <property type="match status" value="1"/>
</dbReference>
<evidence type="ECO:0000256" key="4">
    <source>
        <dbReference type="PROSITE-ProRule" id="PRU00433"/>
    </source>
</evidence>
<dbReference type="InterPro" id="IPR036280">
    <property type="entry name" value="Multihaem_cyt_sf"/>
</dbReference>
<evidence type="ECO:0000256" key="3">
    <source>
        <dbReference type="ARBA" id="ARBA00023004"/>
    </source>
</evidence>
<feature type="region of interest" description="Disordered" evidence="5">
    <location>
        <begin position="26"/>
        <end position="62"/>
    </location>
</feature>
<evidence type="ECO:0000256" key="6">
    <source>
        <dbReference type="SAM" id="SignalP"/>
    </source>
</evidence>
<keyword evidence="3 4" id="KW-0408">Iron</keyword>
<feature type="signal peptide" evidence="6">
    <location>
        <begin position="1"/>
        <end position="20"/>
    </location>
</feature>
<dbReference type="InterPro" id="IPR008160">
    <property type="entry name" value="Collagen"/>
</dbReference>
<protein>
    <submittedName>
        <fullName evidence="8">Surface localized decaheme cytochrome c lipoprotein</fullName>
    </submittedName>
</protein>
<dbReference type="RefSeq" id="WP_248360729.1">
    <property type="nucleotide sequence ID" value="NZ_AP025591.1"/>
</dbReference>
<proteinExistence type="predicted"/>
<feature type="chain" id="PRO_5045430865" evidence="6">
    <location>
        <begin position="21"/>
        <end position="856"/>
    </location>
</feature>
<keyword evidence="2 6" id="KW-0732">Signal</keyword>
<feature type="compositionally biased region" description="Low complexity" evidence="5">
    <location>
        <begin position="31"/>
        <end position="62"/>
    </location>
</feature>
<keyword evidence="1 4" id="KW-0479">Metal-binding</keyword>
<dbReference type="InterPro" id="IPR051829">
    <property type="entry name" value="Multiheme_Cytochr_ET"/>
</dbReference>
<gene>
    <name evidence="8" type="ORF">AMOR_20460</name>
</gene>
<dbReference type="PANTHER" id="PTHR35038">
    <property type="entry name" value="DISSIMILATORY SULFITE REDUCTASE SIRA"/>
    <property type="match status" value="1"/>
</dbReference>
<organism evidence="8 9">
    <name type="scientific">Anaeromyxobacter oryzae</name>
    <dbReference type="NCBI Taxonomy" id="2918170"/>
    <lineage>
        <taxon>Bacteria</taxon>
        <taxon>Pseudomonadati</taxon>
        <taxon>Myxococcota</taxon>
        <taxon>Myxococcia</taxon>
        <taxon>Myxococcales</taxon>
        <taxon>Cystobacterineae</taxon>
        <taxon>Anaeromyxobacteraceae</taxon>
        <taxon>Anaeromyxobacter</taxon>
    </lineage>
</organism>
<accession>A0ABM7WUA7</accession>
<evidence type="ECO:0000256" key="1">
    <source>
        <dbReference type="ARBA" id="ARBA00022723"/>
    </source>
</evidence>
<dbReference type="EMBL" id="AP025591">
    <property type="protein sequence ID" value="BDG03050.1"/>
    <property type="molecule type" value="Genomic_DNA"/>
</dbReference>
<dbReference type="InterPro" id="IPR054337">
    <property type="entry name" value="Mtrc-MtrF-like_dom_II/IV"/>
</dbReference>
<dbReference type="PROSITE" id="PS51257">
    <property type="entry name" value="PROKAR_LIPOPROTEIN"/>
    <property type="match status" value="1"/>
</dbReference>
<keyword evidence="4" id="KW-0349">Heme</keyword>